<keyword evidence="14" id="KW-0676">Redox-active center</keyword>
<dbReference type="InterPro" id="IPR003828">
    <property type="entry name" value="QueH"/>
</dbReference>
<evidence type="ECO:0000256" key="11">
    <source>
        <dbReference type="ARBA" id="ARBA00023004"/>
    </source>
</evidence>
<dbReference type="GO" id="GO:0051539">
    <property type="term" value="F:4 iron, 4 sulfur cluster binding"/>
    <property type="evidence" value="ECO:0007669"/>
    <property type="project" value="UniProtKB-KW"/>
</dbReference>
<evidence type="ECO:0000256" key="15">
    <source>
        <dbReference type="ARBA" id="ARBA00031446"/>
    </source>
</evidence>
<protein>
    <recommendedName>
        <fullName evidence="5">Epoxyqueuosine reductase QueH</fullName>
        <ecNumber evidence="4">1.17.99.6</ecNumber>
    </recommendedName>
    <alternativeName>
        <fullName evidence="15">Queuosine biosynthesis protein QueH</fullName>
    </alternativeName>
</protein>
<evidence type="ECO:0000256" key="12">
    <source>
        <dbReference type="ARBA" id="ARBA00023014"/>
    </source>
</evidence>
<evidence type="ECO:0000256" key="6">
    <source>
        <dbReference type="ARBA" id="ARBA00022485"/>
    </source>
</evidence>
<evidence type="ECO:0000256" key="9">
    <source>
        <dbReference type="ARBA" id="ARBA00022785"/>
    </source>
</evidence>
<evidence type="ECO:0000313" key="17">
    <source>
        <dbReference type="EMBL" id="OGM03648.1"/>
    </source>
</evidence>
<keyword evidence="8" id="KW-0479">Metal-binding</keyword>
<dbReference type="PANTHER" id="PTHR36701:SF1">
    <property type="entry name" value="EPOXYQUEUOSINE REDUCTASE QUEH"/>
    <property type="match status" value="1"/>
</dbReference>
<evidence type="ECO:0000256" key="1">
    <source>
        <dbReference type="ARBA" id="ARBA00002268"/>
    </source>
</evidence>
<dbReference type="AlphaFoldDB" id="A0A1F7WNF1"/>
<evidence type="ECO:0000256" key="13">
    <source>
        <dbReference type="ARBA" id="ARBA00023157"/>
    </source>
</evidence>
<evidence type="ECO:0000256" key="14">
    <source>
        <dbReference type="ARBA" id="ARBA00023284"/>
    </source>
</evidence>
<evidence type="ECO:0000256" key="4">
    <source>
        <dbReference type="ARBA" id="ARBA00012622"/>
    </source>
</evidence>
<dbReference type="GO" id="GO:0052693">
    <property type="term" value="F:epoxyqueuosine reductase activity"/>
    <property type="evidence" value="ECO:0007669"/>
    <property type="project" value="UniProtKB-EC"/>
</dbReference>
<evidence type="ECO:0000256" key="2">
    <source>
        <dbReference type="ARBA" id="ARBA00004691"/>
    </source>
</evidence>
<comment type="function">
    <text evidence="1">Catalyzes the conversion of epoxyqueuosine (oQ) to queuosine (Q), which is a hypermodified base found in the wobble positions of tRNA(Asp), tRNA(Asn), tRNA(His) and tRNA(Tyr).</text>
</comment>
<keyword evidence="7" id="KW-0819">tRNA processing</keyword>
<dbReference type="Pfam" id="PF02677">
    <property type="entry name" value="QueH"/>
    <property type="match status" value="1"/>
</dbReference>
<dbReference type="UniPathway" id="UPA00392"/>
<comment type="pathway">
    <text evidence="2">tRNA modification; tRNA-queuosine biosynthesis.</text>
</comment>
<evidence type="ECO:0000256" key="16">
    <source>
        <dbReference type="ARBA" id="ARBA00047415"/>
    </source>
</evidence>
<comment type="similarity">
    <text evidence="3">Belongs to the QueH family.</text>
</comment>
<keyword evidence="12" id="KW-0411">Iron-sulfur</keyword>
<evidence type="ECO:0000256" key="5">
    <source>
        <dbReference type="ARBA" id="ARBA00016895"/>
    </source>
</evidence>
<sequence length="190" mass="21181">MINKFSVKSEFDSKILLHACCAPCALSPVPEFAAAGLAFDAFFYNPNIYDAAEHDKRLAEVKKIAGIFGFELFIRNDEYSKFLEFVSGLENEPEGAARCAKCIEMRLAAAFEFASAGGYKYVATTLSTSPHKNVKLINSLGAALSEKHGGLVKLIEFDFKKNDGYKNSVDYCKKYSIYRQTYCGCHFSKR</sequence>
<dbReference type="Proteomes" id="UP000178735">
    <property type="component" value="Unassembled WGS sequence"/>
</dbReference>
<dbReference type="EMBL" id="MGFH01000159">
    <property type="protein sequence ID" value="OGM03648.1"/>
    <property type="molecule type" value="Genomic_DNA"/>
</dbReference>
<evidence type="ECO:0000256" key="8">
    <source>
        <dbReference type="ARBA" id="ARBA00022723"/>
    </source>
</evidence>
<proteinExistence type="inferred from homology"/>
<dbReference type="STRING" id="1817813.A2008_10025"/>
<organism evidence="17 18">
    <name type="scientific">Candidatus Wallbacteria bacterium GWC2_49_35</name>
    <dbReference type="NCBI Taxonomy" id="1817813"/>
    <lineage>
        <taxon>Bacteria</taxon>
        <taxon>Candidatus Walliibacteriota</taxon>
    </lineage>
</organism>
<keyword evidence="9" id="KW-0671">Queuosine biosynthesis</keyword>
<dbReference type="GO" id="GO:0008616">
    <property type="term" value="P:tRNA queuosine(34) biosynthetic process"/>
    <property type="evidence" value="ECO:0007669"/>
    <property type="project" value="UniProtKB-UniPathway"/>
</dbReference>
<keyword evidence="11" id="KW-0408">Iron</keyword>
<comment type="catalytic activity">
    <reaction evidence="16">
        <text>epoxyqueuosine(34) in tRNA + AH2 = queuosine(34) in tRNA + A + H2O</text>
        <dbReference type="Rhea" id="RHEA:32159"/>
        <dbReference type="Rhea" id="RHEA-COMP:18571"/>
        <dbReference type="Rhea" id="RHEA-COMP:18582"/>
        <dbReference type="ChEBI" id="CHEBI:13193"/>
        <dbReference type="ChEBI" id="CHEBI:15377"/>
        <dbReference type="ChEBI" id="CHEBI:17499"/>
        <dbReference type="ChEBI" id="CHEBI:194431"/>
        <dbReference type="ChEBI" id="CHEBI:194443"/>
        <dbReference type="EC" id="1.17.99.6"/>
    </reaction>
</comment>
<evidence type="ECO:0000256" key="7">
    <source>
        <dbReference type="ARBA" id="ARBA00022694"/>
    </source>
</evidence>
<keyword evidence="10" id="KW-0560">Oxidoreductase</keyword>
<keyword evidence="6" id="KW-0004">4Fe-4S</keyword>
<dbReference type="GO" id="GO:0046872">
    <property type="term" value="F:metal ion binding"/>
    <property type="evidence" value="ECO:0007669"/>
    <property type="project" value="UniProtKB-KW"/>
</dbReference>
<dbReference type="EC" id="1.17.99.6" evidence="4"/>
<comment type="caution">
    <text evidence="17">The sequence shown here is derived from an EMBL/GenBank/DDBJ whole genome shotgun (WGS) entry which is preliminary data.</text>
</comment>
<reference evidence="17 18" key="1">
    <citation type="journal article" date="2016" name="Nat. Commun.">
        <title>Thousands of microbial genomes shed light on interconnected biogeochemical processes in an aquifer system.</title>
        <authorList>
            <person name="Anantharaman K."/>
            <person name="Brown C.T."/>
            <person name="Hug L.A."/>
            <person name="Sharon I."/>
            <person name="Castelle C.J."/>
            <person name="Probst A.J."/>
            <person name="Thomas B.C."/>
            <person name="Singh A."/>
            <person name="Wilkins M.J."/>
            <person name="Karaoz U."/>
            <person name="Brodie E.L."/>
            <person name="Williams K.H."/>
            <person name="Hubbard S.S."/>
            <person name="Banfield J.F."/>
        </authorList>
    </citation>
    <scope>NUCLEOTIDE SEQUENCE [LARGE SCALE GENOMIC DNA]</scope>
</reference>
<gene>
    <name evidence="17" type="ORF">A2008_10025</name>
</gene>
<accession>A0A1F7WNF1</accession>
<name>A0A1F7WNF1_9BACT</name>
<evidence type="ECO:0000313" key="18">
    <source>
        <dbReference type="Proteomes" id="UP000178735"/>
    </source>
</evidence>
<keyword evidence="13" id="KW-1015">Disulfide bond</keyword>
<dbReference type="PANTHER" id="PTHR36701">
    <property type="entry name" value="EPOXYQUEUOSINE REDUCTASE QUEH"/>
    <property type="match status" value="1"/>
</dbReference>
<evidence type="ECO:0000256" key="3">
    <source>
        <dbReference type="ARBA" id="ARBA00008207"/>
    </source>
</evidence>
<evidence type="ECO:0000256" key="10">
    <source>
        <dbReference type="ARBA" id="ARBA00023002"/>
    </source>
</evidence>